<dbReference type="GO" id="GO:1903806">
    <property type="term" value="P:L-isoleucine import across plasma membrane"/>
    <property type="evidence" value="ECO:0007669"/>
    <property type="project" value="TreeGrafter"/>
</dbReference>
<dbReference type="EMBL" id="LSZO01000018">
    <property type="protein sequence ID" value="KXU39245.1"/>
    <property type="molecule type" value="Genomic_DNA"/>
</dbReference>
<dbReference type="GO" id="GO:0016887">
    <property type="term" value="F:ATP hydrolysis activity"/>
    <property type="evidence" value="ECO:0007669"/>
    <property type="project" value="InterPro"/>
</dbReference>
<keyword evidence="3" id="KW-0067">ATP-binding</keyword>
<sequence>MSDCLLQAKGLCMRFGGVIAIDGLNLSVKSGEIHGLIGPNGAGKTSFFNACSGRYPLCGGEILLQGQPISGLKPHQIAAKGLVRTFQHVTLFKGFSVLGNLMVGLHLSAGHRYLASLWRGKKQSEREAANRDKALEILEFIGLSQIAEQSAQTLPHGHQKMLGIGIALAAAPRLLLLDEPCAGMNSAEARQMIDLVRRIRQSGITLMLIEHNMQVVMDLCERITVLSFGQCIAQGTPQDVRANAQVRRAYLGSAGQEASDAA</sequence>
<dbReference type="GO" id="GO:0005304">
    <property type="term" value="F:L-valine transmembrane transporter activity"/>
    <property type="evidence" value="ECO:0007669"/>
    <property type="project" value="TreeGrafter"/>
</dbReference>
<evidence type="ECO:0000256" key="2">
    <source>
        <dbReference type="ARBA" id="ARBA00022741"/>
    </source>
</evidence>
<dbReference type="CDD" id="cd03219">
    <property type="entry name" value="ABC_Mj1267_LivG_branched"/>
    <property type="match status" value="1"/>
</dbReference>
<protein>
    <recommendedName>
        <fullName evidence="4">ABC transporter domain-containing protein</fullName>
    </recommendedName>
</protein>
<dbReference type="GO" id="GO:0015808">
    <property type="term" value="P:L-alanine transport"/>
    <property type="evidence" value="ECO:0007669"/>
    <property type="project" value="TreeGrafter"/>
</dbReference>
<reference evidence="5 6" key="1">
    <citation type="submission" date="2016-02" db="EMBL/GenBank/DDBJ databases">
        <authorList>
            <person name="Wen L."/>
            <person name="He K."/>
            <person name="Yang H."/>
        </authorList>
    </citation>
    <scope>NUCLEOTIDE SEQUENCE [LARGE SCALE GENOMIC DNA]</scope>
    <source>
        <strain evidence="5 6">CV58</strain>
    </source>
</reference>
<dbReference type="InterPro" id="IPR032823">
    <property type="entry name" value="BCA_ABC_TP_C"/>
</dbReference>
<dbReference type="PROSITE" id="PS50893">
    <property type="entry name" value="ABC_TRANSPORTER_2"/>
    <property type="match status" value="1"/>
</dbReference>
<dbReference type="Pfam" id="PF12399">
    <property type="entry name" value="BCA_ABC_TP_C"/>
    <property type="match status" value="1"/>
</dbReference>
<feature type="domain" description="ABC transporter" evidence="4">
    <location>
        <begin position="6"/>
        <end position="253"/>
    </location>
</feature>
<dbReference type="GO" id="GO:0042941">
    <property type="term" value="P:D-alanine transmembrane transport"/>
    <property type="evidence" value="ECO:0007669"/>
    <property type="project" value="TreeGrafter"/>
</dbReference>
<keyword evidence="2" id="KW-0547">Nucleotide-binding</keyword>
<evidence type="ECO:0000256" key="3">
    <source>
        <dbReference type="ARBA" id="ARBA00022840"/>
    </source>
</evidence>
<keyword evidence="6" id="KW-1185">Reference proteome</keyword>
<dbReference type="GO" id="GO:1903805">
    <property type="term" value="P:L-valine import across plasma membrane"/>
    <property type="evidence" value="ECO:0007669"/>
    <property type="project" value="TreeGrafter"/>
</dbReference>
<dbReference type="GO" id="GO:0015192">
    <property type="term" value="F:L-phenylalanine transmembrane transporter activity"/>
    <property type="evidence" value="ECO:0007669"/>
    <property type="project" value="TreeGrafter"/>
</dbReference>
<dbReference type="PANTHER" id="PTHR45772">
    <property type="entry name" value="CONSERVED COMPONENT OF ABC TRANSPORTER FOR NATURAL AMINO ACIDS-RELATED"/>
    <property type="match status" value="1"/>
</dbReference>
<evidence type="ECO:0000313" key="5">
    <source>
        <dbReference type="EMBL" id="KXU39245.1"/>
    </source>
</evidence>
<dbReference type="GO" id="GO:0005524">
    <property type="term" value="F:ATP binding"/>
    <property type="evidence" value="ECO:0007669"/>
    <property type="project" value="UniProtKB-KW"/>
</dbReference>
<dbReference type="PANTHER" id="PTHR45772:SF7">
    <property type="entry name" value="AMINO ACID ABC TRANSPORTER ATP-BINDING PROTEIN"/>
    <property type="match status" value="1"/>
</dbReference>
<dbReference type="InterPro" id="IPR051120">
    <property type="entry name" value="ABC_AA/LPS_Transport"/>
</dbReference>
<organism evidence="5 6">
    <name type="scientific">Ventosimonas gracilis</name>
    <dbReference type="NCBI Taxonomy" id="1680762"/>
    <lineage>
        <taxon>Bacteria</taxon>
        <taxon>Pseudomonadati</taxon>
        <taxon>Pseudomonadota</taxon>
        <taxon>Gammaproteobacteria</taxon>
        <taxon>Pseudomonadales</taxon>
        <taxon>Ventosimonadaceae</taxon>
        <taxon>Ventosimonas</taxon>
    </lineage>
</organism>
<comment type="caution">
    <text evidence="5">The sequence shown here is derived from an EMBL/GenBank/DDBJ whole genome shotgun (WGS) entry which is preliminary data.</text>
</comment>
<evidence type="ECO:0000259" key="4">
    <source>
        <dbReference type="PROSITE" id="PS50893"/>
    </source>
</evidence>
<evidence type="ECO:0000256" key="1">
    <source>
        <dbReference type="ARBA" id="ARBA00022448"/>
    </source>
</evidence>
<gene>
    <name evidence="5" type="ORF">AXE65_09195</name>
</gene>
<evidence type="ECO:0000313" key="6">
    <source>
        <dbReference type="Proteomes" id="UP000072660"/>
    </source>
</evidence>
<dbReference type="Gene3D" id="3.40.50.300">
    <property type="entry name" value="P-loop containing nucleotide triphosphate hydrolases"/>
    <property type="match status" value="1"/>
</dbReference>
<dbReference type="GO" id="GO:0005886">
    <property type="term" value="C:plasma membrane"/>
    <property type="evidence" value="ECO:0007669"/>
    <property type="project" value="TreeGrafter"/>
</dbReference>
<dbReference type="GO" id="GO:0015188">
    <property type="term" value="F:L-isoleucine transmembrane transporter activity"/>
    <property type="evidence" value="ECO:0007669"/>
    <property type="project" value="TreeGrafter"/>
</dbReference>
<dbReference type="SUPFAM" id="SSF52540">
    <property type="entry name" value="P-loop containing nucleoside triphosphate hydrolases"/>
    <property type="match status" value="1"/>
</dbReference>
<dbReference type="RefSeq" id="WP_068386824.1">
    <property type="nucleotide sequence ID" value="NZ_LSZO01000018.1"/>
</dbReference>
<keyword evidence="1" id="KW-0813">Transport</keyword>
<dbReference type="InterPro" id="IPR003439">
    <property type="entry name" value="ABC_transporter-like_ATP-bd"/>
</dbReference>
<dbReference type="Pfam" id="PF00005">
    <property type="entry name" value="ABC_tran"/>
    <property type="match status" value="1"/>
</dbReference>
<dbReference type="AlphaFoldDB" id="A0A139SX91"/>
<dbReference type="InterPro" id="IPR027417">
    <property type="entry name" value="P-loop_NTPase"/>
</dbReference>
<proteinExistence type="predicted"/>
<dbReference type="OrthoDB" id="9805514at2"/>
<dbReference type="Proteomes" id="UP000072660">
    <property type="component" value="Unassembled WGS sequence"/>
</dbReference>
<accession>A0A139SX91</accession>
<dbReference type="FunFam" id="3.40.50.300:FF:000421">
    <property type="entry name" value="Branched-chain amino acid ABC transporter ATP-binding protein"/>
    <property type="match status" value="1"/>
</dbReference>
<name>A0A139SX91_9GAMM</name>